<evidence type="ECO:0000256" key="1">
    <source>
        <dbReference type="ARBA" id="ARBA00023002"/>
    </source>
</evidence>
<dbReference type="PROSITE" id="PS00086">
    <property type="entry name" value="CYTOCHROME_P450"/>
    <property type="match status" value="1"/>
</dbReference>
<protein>
    <submittedName>
        <fullName evidence="5">Cytochrome P450</fullName>
    </submittedName>
</protein>
<keyword evidence="4" id="KW-0472">Membrane</keyword>
<dbReference type="PRINTS" id="PR00463">
    <property type="entry name" value="EP450I"/>
</dbReference>
<dbReference type="InterPro" id="IPR017972">
    <property type="entry name" value="Cyt_P450_CS"/>
</dbReference>
<dbReference type="InterPro" id="IPR001128">
    <property type="entry name" value="Cyt_P450"/>
</dbReference>
<dbReference type="AlphaFoldDB" id="A0A9K3JDD3"/>
<comment type="caution">
    <text evidence="5">The sequence shown here is derived from an EMBL/GenBank/DDBJ whole genome shotgun (WGS) entry which is preliminary data.</text>
</comment>
<dbReference type="Gene3D" id="1.10.630.10">
    <property type="entry name" value="Cytochrome P450"/>
    <property type="match status" value="1"/>
</dbReference>
<evidence type="ECO:0000256" key="2">
    <source>
        <dbReference type="PIRSR" id="PIRSR602401-1"/>
    </source>
</evidence>
<dbReference type="Gramene" id="mRNA:HanXRQr2_Chr03g0088351">
    <property type="protein sequence ID" value="mRNA:HanXRQr2_Chr03g0088351"/>
    <property type="gene ID" value="HanXRQr2_Chr03g0088351"/>
</dbReference>
<reference evidence="5" key="2">
    <citation type="submission" date="2020-06" db="EMBL/GenBank/DDBJ databases">
        <title>Helianthus annuus Genome sequencing and assembly Release 2.</title>
        <authorList>
            <person name="Gouzy J."/>
            <person name="Langlade N."/>
            <person name="Munos S."/>
        </authorList>
    </citation>
    <scope>NUCLEOTIDE SEQUENCE</scope>
    <source>
        <tissue evidence="5">Leaves</tissue>
    </source>
</reference>
<evidence type="ECO:0000313" key="6">
    <source>
        <dbReference type="Proteomes" id="UP000215914"/>
    </source>
</evidence>
<keyword evidence="4" id="KW-1133">Transmembrane helix</keyword>
<dbReference type="InterPro" id="IPR036396">
    <property type="entry name" value="Cyt_P450_sf"/>
</dbReference>
<organism evidence="5 6">
    <name type="scientific">Helianthus annuus</name>
    <name type="common">Common sunflower</name>
    <dbReference type="NCBI Taxonomy" id="4232"/>
    <lineage>
        <taxon>Eukaryota</taxon>
        <taxon>Viridiplantae</taxon>
        <taxon>Streptophyta</taxon>
        <taxon>Embryophyta</taxon>
        <taxon>Tracheophyta</taxon>
        <taxon>Spermatophyta</taxon>
        <taxon>Magnoliopsida</taxon>
        <taxon>eudicotyledons</taxon>
        <taxon>Gunneridae</taxon>
        <taxon>Pentapetalae</taxon>
        <taxon>asterids</taxon>
        <taxon>campanulids</taxon>
        <taxon>Asterales</taxon>
        <taxon>Asteraceae</taxon>
        <taxon>Asteroideae</taxon>
        <taxon>Heliantheae alliance</taxon>
        <taxon>Heliantheae</taxon>
        <taxon>Helianthus</taxon>
    </lineage>
</organism>
<keyword evidence="3" id="KW-0503">Monooxygenase</keyword>
<proteinExistence type="inferred from homology"/>
<dbReference type="Pfam" id="PF00067">
    <property type="entry name" value="p450"/>
    <property type="match status" value="1"/>
</dbReference>
<dbReference type="InterPro" id="IPR002401">
    <property type="entry name" value="Cyt_P450_E_grp-I"/>
</dbReference>
<keyword evidence="2 3" id="KW-0479">Metal-binding</keyword>
<comment type="similarity">
    <text evidence="3">Belongs to the cytochrome P450 family.</text>
</comment>
<dbReference type="GO" id="GO:0020037">
    <property type="term" value="F:heme binding"/>
    <property type="evidence" value="ECO:0007669"/>
    <property type="project" value="InterPro"/>
</dbReference>
<keyword evidence="4" id="KW-0812">Transmembrane</keyword>
<evidence type="ECO:0000256" key="4">
    <source>
        <dbReference type="SAM" id="Phobius"/>
    </source>
</evidence>
<dbReference type="GO" id="GO:0016705">
    <property type="term" value="F:oxidoreductase activity, acting on paired donors, with incorporation or reduction of molecular oxygen"/>
    <property type="evidence" value="ECO:0007669"/>
    <property type="project" value="InterPro"/>
</dbReference>
<keyword evidence="6" id="KW-1185">Reference proteome</keyword>
<dbReference type="GO" id="GO:0004497">
    <property type="term" value="F:monooxygenase activity"/>
    <property type="evidence" value="ECO:0007669"/>
    <property type="project" value="UniProtKB-KW"/>
</dbReference>
<sequence>MTHLNSLWLWWLAILVITISVVMLGILWSKLKPLSSSSPLPPGPRSLPVVGYLPFLGPDLHKQFTNMANTYGPIFKFHMGSKLHVVINTSELTKVVTRDQDHTFANRNLTIAASIITYGGQDIVFSNNSHWRKLRKIFVHEALSNKNLAACSYFRSNEVRKTIKNVFGKLGTSIDIRQVSFLTESNVLTSMILGNTSTVGSRHLGEELHIVSTNISEIFGRPNMSDFFPKLAWFDLQGVERDMKKQLKMMDEIIESMIEQRTKLNSKMSHDEVCDHEEKKDFSQILLELKNQEDGSPLDITHIKALLLDVMIVGAETTATLIEWVMTEIMKNLDVMKRVQEELEEIVGLNNIVEEYHLQKLQYLDATIKETLRLHPILPFLMPRSPSKDCTVGGYTVPKDSTVLLNVWSIHQDPRHWDNPLEFNPDRFLTYHEAKKSYNGNNLNFFPFGSGRRLCPGLPLAEKMLLFILASLLHSLTGVCPRAKSMTFLKNLVLHSRN</sequence>
<dbReference type="SUPFAM" id="SSF48264">
    <property type="entry name" value="Cytochrome P450"/>
    <property type="match status" value="1"/>
</dbReference>
<name>A0A9K3JDD3_HELAN</name>
<keyword evidence="2 3" id="KW-0408">Iron</keyword>
<dbReference type="Proteomes" id="UP000215914">
    <property type="component" value="Unassembled WGS sequence"/>
</dbReference>
<reference evidence="5" key="1">
    <citation type="journal article" date="2017" name="Nature">
        <title>The sunflower genome provides insights into oil metabolism, flowering and Asterid evolution.</title>
        <authorList>
            <person name="Badouin H."/>
            <person name="Gouzy J."/>
            <person name="Grassa C.J."/>
            <person name="Murat F."/>
            <person name="Staton S.E."/>
            <person name="Cottret L."/>
            <person name="Lelandais-Briere C."/>
            <person name="Owens G.L."/>
            <person name="Carrere S."/>
            <person name="Mayjonade B."/>
            <person name="Legrand L."/>
            <person name="Gill N."/>
            <person name="Kane N.C."/>
            <person name="Bowers J.E."/>
            <person name="Hubner S."/>
            <person name="Bellec A."/>
            <person name="Berard A."/>
            <person name="Berges H."/>
            <person name="Blanchet N."/>
            <person name="Boniface M.C."/>
            <person name="Brunel D."/>
            <person name="Catrice O."/>
            <person name="Chaidir N."/>
            <person name="Claudel C."/>
            <person name="Donnadieu C."/>
            <person name="Faraut T."/>
            <person name="Fievet G."/>
            <person name="Helmstetter N."/>
            <person name="King M."/>
            <person name="Knapp S.J."/>
            <person name="Lai Z."/>
            <person name="Le Paslier M.C."/>
            <person name="Lippi Y."/>
            <person name="Lorenzon L."/>
            <person name="Mandel J.R."/>
            <person name="Marage G."/>
            <person name="Marchand G."/>
            <person name="Marquand E."/>
            <person name="Bret-Mestries E."/>
            <person name="Morien E."/>
            <person name="Nambeesan S."/>
            <person name="Nguyen T."/>
            <person name="Pegot-Espagnet P."/>
            <person name="Pouilly N."/>
            <person name="Raftis F."/>
            <person name="Sallet E."/>
            <person name="Schiex T."/>
            <person name="Thomas J."/>
            <person name="Vandecasteele C."/>
            <person name="Vares D."/>
            <person name="Vear F."/>
            <person name="Vautrin S."/>
            <person name="Crespi M."/>
            <person name="Mangin B."/>
            <person name="Burke J.M."/>
            <person name="Salse J."/>
            <person name="Munos S."/>
            <person name="Vincourt P."/>
            <person name="Rieseberg L.H."/>
            <person name="Langlade N.B."/>
        </authorList>
    </citation>
    <scope>NUCLEOTIDE SEQUENCE</scope>
    <source>
        <tissue evidence="5">Leaves</tissue>
    </source>
</reference>
<feature type="transmembrane region" description="Helical" evidence="4">
    <location>
        <begin position="7"/>
        <end position="28"/>
    </location>
</feature>
<gene>
    <name evidence="5" type="ORF">HanXRQr2_Chr03g0088351</name>
</gene>
<dbReference type="PANTHER" id="PTHR47951">
    <property type="entry name" value="OS08G0547900 PROTEIN"/>
    <property type="match status" value="1"/>
</dbReference>
<evidence type="ECO:0000313" key="5">
    <source>
        <dbReference type="EMBL" id="KAF5812607.1"/>
    </source>
</evidence>
<dbReference type="PANTHER" id="PTHR47951:SF7">
    <property type="entry name" value="FLAVONOID 3',5'-HYDROXYLASE-LIKE ISOFORM X1"/>
    <property type="match status" value="1"/>
</dbReference>
<keyword evidence="2 3" id="KW-0349">Heme</keyword>
<feature type="binding site" description="axial binding residue" evidence="2">
    <location>
        <position position="455"/>
    </location>
    <ligand>
        <name>heme</name>
        <dbReference type="ChEBI" id="CHEBI:30413"/>
    </ligand>
    <ligandPart>
        <name>Fe</name>
        <dbReference type="ChEBI" id="CHEBI:18248"/>
    </ligandPart>
</feature>
<dbReference type="GO" id="GO:0005506">
    <property type="term" value="F:iron ion binding"/>
    <property type="evidence" value="ECO:0007669"/>
    <property type="project" value="InterPro"/>
</dbReference>
<dbReference type="PRINTS" id="PR00385">
    <property type="entry name" value="P450"/>
</dbReference>
<dbReference type="EMBL" id="MNCJ02000318">
    <property type="protein sequence ID" value="KAF5812607.1"/>
    <property type="molecule type" value="Genomic_DNA"/>
</dbReference>
<evidence type="ECO:0000256" key="3">
    <source>
        <dbReference type="RuleBase" id="RU000461"/>
    </source>
</evidence>
<keyword evidence="1 3" id="KW-0560">Oxidoreductase</keyword>
<accession>A0A9K3JDD3</accession>
<comment type="cofactor">
    <cofactor evidence="2">
        <name>heme</name>
        <dbReference type="ChEBI" id="CHEBI:30413"/>
    </cofactor>
</comment>